<protein>
    <submittedName>
        <fullName evidence="2">Uncharacterized protein</fullName>
    </submittedName>
</protein>
<reference evidence="2 3" key="1">
    <citation type="journal article" date="2024" name="Nat. Commun.">
        <title>Phylogenomics reveals the evolutionary origins of lichenization in chlorophyte algae.</title>
        <authorList>
            <person name="Puginier C."/>
            <person name="Libourel C."/>
            <person name="Otte J."/>
            <person name="Skaloud P."/>
            <person name="Haon M."/>
            <person name="Grisel S."/>
            <person name="Petersen M."/>
            <person name="Berrin J.G."/>
            <person name="Delaux P.M."/>
            <person name="Dal Grande F."/>
            <person name="Keller J."/>
        </authorList>
    </citation>
    <scope>NUCLEOTIDE SEQUENCE [LARGE SCALE GENOMIC DNA]</scope>
    <source>
        <strain evidence="2 3">SAG 2036</strain>
    </source>
</reference>
<keyword evidence="3" id="KW-1185">Reference proteome</keyword>
<evidence type="ECO:0000313" key="2">
    <source>
        <dbReference type="EMBL" id="KAK9808423.1"/>
    </source>
</evidence>
<keyword evidence="1" id="KW-0175">Coiled coil</keyword>
<dbReference type="EMBL" id="JALJOQ010000023">
    <property type="protein sequence ID" value="KAK9808423.1"/>
    <property type="molecule type" value="Genomic_DNA"/>
</dbReference>
<gene>
    <name evidence="2" type="ORF">WJX73_003139</name>
</gene>
<evidence type="ECO:0000256" key="1">
    <source>
        <dbReference type="SAM" id="Coils"/>
    </source>
</evidence>
<evidence type="ECO:0000313" key="3">
    <source>
        <dbReference type="Proteomes" id="UP001465755"/>
    </source>
</evidence>
<dbReference type="AlphaFoldDB" id="A0AAW1PIP6"/>
<dbReference type="Proteomes" id="UP001465755">
    <property type="component" value="Unassembled WGS sequence"/>
</dbReference>
<comment type="caution">
    <text evidence="2">The sequence shown here is derived from an EMBL/GenBank/DDBJ whole genome shotgun (WGS) entry which is preliminary data.</text>
</comment>
<proteinExistence type="predicted"/>
<feature type="coiled-coil region" evidence="1">
    <location>
        <begin position="78"/>
        <end position="136"/>
    </location>
</feature>
<accession>A0AAW1PIP6</accession>
<organism evidence="2 3">
    <name type="scientific">Symbiochloris irregularis</name>
    <dbReference type="NCBI Taxonomy" id="706552"/>
    <lineage>
        <taxon>Eukaryota</taxon>
        <taxon>Viridiplantae</taxon>
        <taxon>Chlorophyta</taxon>
        <taxon>core chlorophytes</taxon>
        <taxon>Trebouxiophyceae</taxon>
        <taxon>Trebouxiales</taxon>
        <taxon>Trebouxiaceae</taxon>
        <taxon>Symbiochloris</taxon>
    </lineage>
</organism>
<sequence>MASSNAYGPLQMLWRSSRHKILQNLSLFRQRRKVVLSDTLQTGDHVSTQDKAKAQQLLQELAALLLQAPDPLPFLVGSQELQQALTEVQKENRRLQKDTQAAENEATSAISMVGQVQKLEAARTETESKLHAETEKALL</sequence>
<name>A0AAW1PIP6_9CHLO</name>